<organism evidence="2 3">
    <name type="scientific">Emericella nidulans (strain FGSC A4 / ATCC 38163 / CBS 112.46 / NRRL 194 / M139)</name>
    <name type="common">Aspergillus nidulans</name>
    <dbReference type="NCBI Taxonomy" id="227321"/>
    <lineage>
        <taxon>Eukaryota</taxon>
        <taxon>Fungi</taxon>
        <taxon>Dikarya</taxon>
        <taxon>Ascomycota</taxon>
        <taxon>Pezizomycotina</taxon>
        <taxon>Eurotiomycetes</taxon>
        <taxon>Eurotiomycetidae</taxon>
        <taxon>Eurotiales</taxon>
        <taxon>Aspergillaceae</taxon>
        <taxon>Aspergillus</taxon>
        <taxon>Aspergillus subgen. Nidulantes</taxon>
    </lineage>
</organism>
<reference evidence="3" key="2">
    <citation type="journal article" date="2009" name="Fungal Genet. Biol.">
        <title>The 2008 update of the Aspergillus nidulans genome annotation: a community effort.</title>
        <authorList>
            <person name="Wortman J.R."/>
            <person name="Gilsenan J.M."/>
            <person name="Joardar V."/>
            <person name="Deegan J."/>
            <person name="Clutterbuck J."/>
            <person name="Andersen M.R."/>
            <person name="Archer D."/>
            <person name="Bencina M."/>
            <person name="Braus G."/>
            <person name="Coutinho P."/>
            <person name="von Dohren H."/>
            <person name="Doonan J."/>
            <person name="Driessen A.J."/>
            <person name="Durek P."/>
            <person name="Espeso E."/>
            <person name="Fekete E."/>
            <person name="Flipphi M."/>
            <person name="Estrada C.G."/>
            <person name="Geysens S."/>
            <person name="Goldman G."/>
            <person name="de Groot P.W."/>
            <person name="Hansen K."/>
            <person name="Harris S.D."/>
            <person name="Heinekamp T."/>
            <person name="Helmstaedt K."/>
            <person name="Henrissat B."/>
            <person name="Hofmann G."/>
            <person name="Homan T."/>
            <person name="Horio T."/>
            <person name="Horiuchi H."/>
            <person name="James S."/>
            <person name="Jones M."/>
            <person name="Karaffa L."/>
            <person name="Karanyi Z."/>
            <person name="Kato M."/>
            <person name="Keller N."/>
            <person name="Kelly D.E."/>
            <person name="Kiel J.A."/>
            <person name="Kim J.M."/>
            <person name="van der Klei I.J."/>
            <person name="Klis F.M."/>
            <person name="Kovalchuk A."/>
            <person name="Krasevec N."/>
            <person name="Kubicek C.P."/>
            <person name="Liu B."/>
            <person name="Maccabe A."/>
            <person name="Meyer V."/>
            <person name="Mirabito P."/>
            <person name="Miskei M."/>
            <person name="Mos M."/>
            <person name="Mullins J."/>
            <person name="Nelson D.R."/>
            <person name="Nielsen J."/>
            <person name="Oakley B.R."/>
            <person name="Osmani S.A."/>
            <person name="Pakula T."/>
            <person name="Paszewski A."/>
            <person name="Paulsen I."/>
            <person name="Pilsyk S."/>
            <person name="Pocsi I."/>
            <person name="Punt P.J."/>
            <person name="Ram A.F."/>
            <person name="Ren Q."/>
            <person name="Robellet X."/>
            <person name="Robson G."/>
            <person name="Seiboth B."/>
            <person name="van Solingen P."/>
            <person name="Specht T."/>
            <person name="Sun J."/>
            <person name="Taheri-Talesh N."/>
            <person name="Takeshita N."/>
            <person name="Ussery D."/>
            <person name="vanKuyk P.A."/>
            <person name="Visser H."/>
            <person name="van de Vondervoort P.J."/>
            <person name="de Vries R.P."/>
            <person name="Walton J."/>
            <person name="Xiang X."/>
            <person name="Xiong Y."/>
            <person name="Zeng A.P."/>
            <person name="Brandt B.W."/>
            <person name="Cornell M.J."/>
            <person name="van den Hondel C.A."/>
            <person name="Visser J."/>
            <person name="Oliver S.G."/>
            <person name="Turner G."/>
        </authorList>
    </citation>
    <scope>GENOME REANNOTATION</scope>
    <source>
        <strain evidence="3">FGSC A4 / ATCC 38163 / CBS 112.46 / NRRL 194 / M139</strain>
    </source>
</reference>
<dbReference type="Proteomes" id="UP000000560">
    <property type="component" value="Chromosome VII"/>
</dbReference>
<evidence type="ECO:0000256" key="1">
    <source>
        <dbReference type="SAM" id="MobiDB-lite"/>
    </source>
</evidence>
<proteinExistence type="predicted"/>
<dbReference type="KEGG" id="ani:ANIA_11323"/>
<protein>
    <submittedName>
        <fullName evidence="2">Uncharacterized protein</fullName>
    </submittedName>
</protein>
<dbReference type="EMBL" id="BN001307">
    <property type="protein sequence ID" value="CBF86056.1"/>
    <property type="molecule type" value="Genomic_DNA"/>
</dbReference>
<evidence type="ECO:0000313" key="3">
    <source>
        <dbReference type="Proteomes" id="UP000000560"/>
    </source>
</evidence>
<dbReference type="RefSeq" id="XP_050468796.1">
    <property type="nucleotide sequence ID" value="XM_050612945.1"/>
</dbReference>
<feature type="compositionally biased region" description="Polar residues" evidence="1">
    <location>
        <begin position="22"/>
        <end position="52"/>
    </location>
</feature>
<accession>C8VLG5</accession>
<name>C8VLG5_EMENI</name>
<dbReference type="GeneID" id="74896926"/>
<feature type="region of interest" description="Disordered" evidence="1">
    <location>
        <begin position="1"/>
        <end position="52"/>
    </location>
</feature>
<keyword evidence="3" id="KW-1185">Reference proteome</keyword>
<dbReference type="InParanoid" id="C8VLG5"/>
<evidence type="ECO:0000313" key="2">
    <source>
        <dbReference type="EMBL" id="CBF86056.1"/>
    </source>
</evidence>
<gene>
    <name evidence="2" type="ORF">ANIA_11323</name>
</gene>
<dbReference type="HOGENOM" id="CLU_3087215_0_0_1"/>
<dbReference type="AlphaFoldDB" id="C8VLG5"/>
<reference evidence="3" key="1">
    <citation type="journal article" date="2005" name="Nature">
        <title>Sequencing of Aspergillus nidulans and comparative analysis with A. fumigatus and A. oryzae.</title>
        <authorList>
            <person name="Galagan J.E."/>
            <person name="Calvo S.E."/>
            <person name="Cuomo C."/>
            <person name="Ma L.J."/>
            <person name="Wortman J.R."/>
            <person name="Batzoglou S."/>
            <person name="Lee S.I."/>
            <person name="Basturkmen M."/>
            <person name="Spevak C.C."/>
            <person name="Clutterbuck J."/>
            <person name="Kapitonov V."/>
            <person name="Jurka J."/>
            <person name="Scazzocchio C."/>
            <person name="Farman M."/>
            <person name="Butler J."/>
            <person name="Purcell S."/>
            <person name="Harris S."/>
            <person name="Braus G.H."/>
            <person name="Draht O."/>
            <person name="Busch S."/>
            <person name="D'Enfert C."/>
            <person name="Bouchier C."/>
            <person name="Goldman G.H."/>
            <person name="Bell-Pedersen D."/>
            <person name="Griffiths-Jones S."/>
            <person name="Doonan J.H."/>
            <person name="Yu J."/>
            <person name="Vienken K."/>
            <person name="Pain A."/>
            <person name="Freitag M."/>
            <person name="Selker E.U."/>
            <person name="Archer D.B."/>
            <person name="Penalva M.A."/>
            <person name="Oakley B.R."/>
            <person name="Momany M."/>
            <person name="Tanaka T."/>
            <person name="Kumagai T."/>
            <person name="Asai K."/>
            <person name="Machida M."/>
            <person name="Nierman W.C."/>
            <person name="Denning D.W."/>
            <person name="Caddick M."/>
            <person name="Hynes M."/>
            <person name="Paoletti M."/>
            <person name="Fischer R."/>
            <person name="Miller B."/>
            <person name="Dyer P."/>
            <person name="Sachs M.S."/>
            <person name="Osmani S.A."/>
            <person name="Birren B.W."/>
        </authorList>
    </citation>
    <scope>NUCLEOTIDE SEQUENCE [LARGE SCALE GENOMIC DNA]</scope>
    <source>
        <strain evidence="3">FGSC A4 / ATCC 38163 / CBS 112.46 / NRRL 194 / M139</strain>
    </source>
</reference>
<sequence>MSMHAGWIRQRGQNRLAKAETQKLSQTKLHYSSTADSTGPASRAQYSRMTEV</sequence>